<dbReference type="PRINTS" id="PR00364">
    <property type="entry name" value="DISEASERSIST"/>
</dbReference>
<organism evidence="3 4">
    <name type="scientific">Deinococcus aerophilus</name>
    <dbReference type="NCBI Taxonomy" id="522488"/>
    <lineage>
        <taxon>Bacteria</taxon>
        <taxon>Thermotogati</taxon>
        <taxon>Deinococcota</taxon>
        <taxon>Deinococci</taxon>
        <taxon>Deinococcales</taxon>
        <taxon>Deinococcaceae</taxon>
        <taxon>Deinococcus</taxon>
    </lineage>
</organism>
<feature type="compositionally biased region" description="Polar residues" evidence="1">
    <location>
        <begin position="960"/>
        <end position="971"/>
    </location>
</feature>
<feature type="domain" description="Bacterial transcriptional activator" evidence="2">
    <location>
        <begin position="96"/>
        <end position="226"/>
    </location>
</feature>
<dbReference type="SMART" id="SM01043">
    <property type="entry name" value="BTAD"/>
    <property type="match status" value="1"/>
</dbReference>
<reference evidence="4" key="1">
    <citation type="journal article" date="2019" name="Int. J. Syst. Evol. Microbiol.">
        <title>The Global Catalogue of Microorganisms (GCM) 10K type strain sequencing project: providing services to taxonomists for standard genome sequencing and annotation.</title>
        <authorList>
            <consortium name="The Broad Institute Genomics Platform"/>
            <consortium name="The Broad Institute Genome Sequencing Center for Infectious Disease"/>
            <person name="Wu L."/>
            <person name="Ma J."/>
        </authorList>
    </citation>
    <scope>NUCLEOTIDE SEQUENCE [LARGE SCALE GENOMIC DNA]</scope>
    <source>
        <strain evidence="4">JCM 15443</strain>
    </source>
</reference>
<gene>
    <name evidence="3" type="ORF">GCM10010841_22330</name>
</gene>
<dbReference type="Pfam" id="PF03704">
    <property type="entry name" value="BTAD"/>
    <property type="match status" value="1"/>
</dbReference>
<accession>A0ABQ2GV87</accession>
<evidence type="ECO:0000256" key="1">
    <source>
        <dbReference type="SAM" id="MobiDB-lite"/>
    </source>
</evidence>
<dbReference type="InterPro" id="IPR002182">
    <property type="entry name" value="NB-ARC"/>
</dbReference>
<dbReference type="InterPro" id="IPR005158">
    <property type="entry name" value="BTAD"/>
</dbReference>
<feature type="region of interest" description="Disordered" evidence="1">
    <location>
        <begin position="950"/>
        <end position="973"/>
    </location>
</feature>
<proteinExistence type="predicted"/>
<dbReference type="PANTHER" id="PTHR47691:SF3">
    <property type="entry name" value="HTH-TYPE TRANSCRIPTIONAL REGULATOR RV0890C-RELATED"/>
    <property type="match status" value="1"/>
</dbReference>
<dbReference type="Proteomes" id="UP000661918">
    <property type="component" value="Unassembled WGS sequence"/>
</dbReference>
<dbReference type="Gene3D" id="3.40.50.300">
    <property type="entry name" value="P-loop containing nucleotide triphosphate hydrolases"/>
    <property type="match status" value="1"/>
</dbReference>
<dbReference type="InterPro" id="IPR036388">
    <property type="entry name" value="WH-like_DNA-bd_sf"/>
</dbReference>
<dbReference type="SUPFAM" id="SSF52540">
    <property type="entry name" value="P-loop containing nucleoside triphosphate hydrolases"/>
    <property type="match status" value="1"/>
</dbReference>
<name>A0ABQ2GV87_9DEIO</name>
<dbReference type="InterPro" id="IPR011990">
    <property type="entry name" value="TPR-like_helical_dom_sf"/>
</dbReference>
<evidence type="ECO:0000259" key="2">
    <source>
        <dbReference type="SMART" id="SM01043"/>
    </source>
</evidence>
<dbReference type="Gene3D" id="1.10.10.10">
    <property type="entry name" value="Winged helix-like DNA-binding domain superfamily/Winged helix DNA-binding domain"/>
    <property type="match status" value="1"/>
</dbReference>
<protein>
    <submittedName>
        <fullName evidence="3">Transcriptional activator</fullName>
    </submittedName>
</protein>
<keyword evidence="4" id="KW-1185">Reference proteome</keyword>
<dbReference type="EMBL" id="BMOM01000018">
    <property type="protein sequence ID" value="GGM13248.1"/>
    <property type="molecule type" value="Genomic_DNA"/>
</dbReference>
<dbReference type="InterPro" id="IPR027417">
    <property type="entry name" value="P-loop_NTPase"/>
</dbReference>
<dbReference type="Gene3D" id="1.25.40.10">
    <property type="entry name" value="Tetratricopeptide repeat domain"/>
    <property type="match status" value="2"/>
</dbReference>
<dbReference type="RefSeq" id="WP_188904443.1">
    <property type="nucleotide sequence ID" value="NZ_BMOM01000018.1"/>
</dbReference>
<dbReference type="PANTHER" id="PTHR47691">
    <property type="entry name" value="REGULATOR-RELATED"/>
    <property type="match status" value="1"/>
</dbReference>
<sequence>MTVAWSFAVLGPPRLLRYGADVNLRSHKAIALLAILALDGPTPRETLASILWERDRHHARQSLRAVLSTLTQLLGDPPLLYAGRTILHPDLGAMSLDAHQLGTEDPDTFLSLWRGPFLSGVTIRDSPSWDDWQSRWEMHLTHSYLDRALALAGAALRNGRPADAAHLTERLLELDPFSAEGARLLLLAHEHAGHTAAARLFHEAFTHRYRAEYGEFPNLILQQQPLPVTASSPAPPAPTSFVGRRAERVRLLHLLRSPGCHLITLHGPGGIGKTRLALQVIQDLQTEPGGGEFHKVLFVALEHCAHASEVPACLAAAFGVPLANERDALQTLSQFLREGRTLVILDNYDDLLAFTPLLMQLARSCAGVTFLVTSRERLRVRDEHVIMVGGMDVPAPTALHEDFDRADVVRLFRSRASQVSPLVLTADTRPLIRRICLAVGGSPLGVELSAAWTGVLPLEALADELERDALHLDFPMVDLPGRHRSLARALEASWQRLNPEQQQVLARLTVFRGGFRWEAARVVAGATLNTLEELTAKALITLLPGGRSSFHPLVRAFAISKLAPDDAREWAVRHATHFRERLTLLNHEAGGAASPALVTLLREEEANIRAALQWLISQGAYADLALMAEPVLWSYPLMGRFQDGLAFCETLLPKLQEPPARQARASFMIGYAWLTLFTNDVPRALALGQEVLSVVADQEDPLLRLRALDGYGQACVRALMLTEGREVLRQAETIARELGDPTRLMRTLNNLGLASALLEAFDEARRCNGEAYALYTGGHVPPGMDVIWLLSSISVEWMLQNDLLASRTVLLEALGMIEALGVQGQEPIVSSVLGLVELELALQQREQPNLEVLKARVEQTLASSVISGELFARTLSRGVHGRLSLLDGLRRDGAVAVLTSLSEAWETRNLVVFTWLLPYGVLALKVAGDEVGAAALAAFMAQPASGSVWERSRSERESQMAWSGSPKSAQGSVRIGSASEAARRIQAVLTSLPTDEDQATH</sequence>
<dbReference type="SUPFAM" id="SSF48452">
    <property type="entry name" value="TPR-like"/>
    <property type="match status" value="2"/>
</dbReference>
<dbReference type="Pfam" id="PF00931">
    <property type="entry name" value="NB-ARC"/>
    <property type="match status" value="1"/>
</dbReference>
<evidence type="ECO:0000313" key="4">
    <source>
        <dbReference type="Proteomes" id="UP000661918"/>
    </source>
</evidence>
<comment type="caution">
    <text evidence="3">The sequence shown here is derived from an EMBL/GenBank/DDBJ whole genome shotgun (WGS) entry which is preliminary data.</text>
</comment>
<evidence type="ECO:0000313" key="3">
    <source>
        <dbReference type="EMBL" id="GGM13248.1"/>
    </source>
</evidence>